<evidence type="ECO:0000256" key="1">
    <source>
        <dbReference type="SAM" id="MobiDB-lite"/>
    </source>
</evidence>
<accession>A0A8T2ID08</accession>
<sequence>MAIPRQFSSHTHCNSCPITGRTSSCPMGTARPLVCPATIRALWFWHSHFLACSCSRFE</sequence>
<feature type="region of interest" description="Disordered" evidence="1">
    <location>
        <begin position="1"/>
        <end position="28"/>
    </location>
</feature>
<proteinExistence type="predicted"/>
<dbReference type="EMBL" id="JAACNH010000929">
    <property type="protein sequence ID" value="KAG8430469.1"/>
    <property type="molecule type" value="Genomic_DNA"/>
</dbReference>
<reference evidence="2" key="1">
    <citation type="thesis" date="2020" institute="ProQuest LLC" country="789 East Eisenhower Parkway, Ann Arbor, MI, USA">
        <title>Comparative Genomics and Chromosome Evolution.</title>
        <authorList>
            <person name="Mudd A.B."/>
        </authorList>
    </citation>
    <scope>NUCLEOTIDE SEQUENCE</scope>
    <source>
        <strain evidence="2">Female2</strain>
        <tissue evidence="2">Blood</tissue>
    </source>
</reference>
<evidence type="ECO:0000313" key="3">
    <source>
        <dbReference type="Proteomes" id="UP000812440"/>
    </source>
</evidence>
<evidence type="ECO:0000313" key="2">
    <source>
        <dbReference type="EMBL" id="KAG8430469.1"/>
    </source>
</evidence>
<organism evidence="2 3">
    <name type="scientific">Hymenochirus boettgeri</name>
    <name type="common">Congo dwarf clawed frog</name>
    <dbReference type="NCBI Taxonomy" id="247094"/>
    <lineage>
        <taxon>Eukaryota</taxon>
        <taxon>Metazoa</taxon>
        <taxon>Chordata</taxon>
        <taxon>Craniata</taxon>
        <taxon>Vertebrata</taxon>
        <taxon>Euteleostomi</taxon>
        <taxon>Amphibia</taxon>
        <taxon>Batrachia</taxon>
        <taxon>Anura</taxon>
        <taxon>Pipoidea</taxon>
        <taxon>Pipidae</taxon>
        <taxon>Pipinae</taxon>
        <taxon>Hymenochirus</taxon>
    </lineage>
</organism>
<dbReference type="AlphaFoldDB" id="A0A8T2ID08"/>
<protein>
    <submittedName>
        <fullName evidence="2">Uncharacterized protein</fullName>
    </submittedName>
</protein>
<comment type="caution">
    <text evidence="2">The sequence shown here is derived from an EMBL/GenBank/DDBJ whole genome shotgun (WGS) entry which is preliminary data.</text>
</comment>
<dbReference type="Proteomes" id="UP000812440">
    <property type="component" value="Unassembled WGS sequence"/>
</dbReference>
<gene>
    <name evidence="2" type="ORF">GDO86_020544</name>
</gene>
<name>A0A8T2ID08_9PIPI</name>
<feature type="compositionally biased region" description="Polar residues" evidence="1">
    <location>
        <begin position="1"/>
        <end position="26"/>
    </location>
</feature>
<keyword evidence="3" id="KW-1185">Reference proteome</keyword>